<protein>
    <submittedName>
        <fullName evidence="1">Uncharacterized protein</fullName>
    </submittedName>
</protein>
<sequence length="153" mass="17492">MQYLRYSSQETSKLLIINFIYVYLSPWLTQTKLLKITVGFPTKPFEQSTAKSGQDPHLRVLPLPGKIIQGRRERGAQCLEVKGTDTDQHDFLATCLDFERSSGLLIVLPFFLMHSLTVNTHREDQSLNYILFLWSFCALFGEEGSGIRYLGSI</sequence>
<gene>
    <name evidence="1" type="ORF">L6164_030669</name>
</gene>
<keyword evidence="2" id="KW-1185">Reference proteome</keyword>
<evidence type="ECO:0000313" key="2">
    <source>
        <dbReference type="Proteomes" id="UP000828941"/>
    </source>
</evidence>
<organism evidence="1 2">
    <name type="scientific">Bauhinia variegata</name>
    <name type="common">Purple orchid tree</name>
    <name type="synonym">Phanera variegata</name>
    <dbReference type="NCBI Taxonomy" id="167791"/>
    <lineage>
        <taxon>Eukaryota</taxon>
        <taxon>Viridiplantae</taxon>
        <taxon>Streptophyta</taxon>
        <taxon>Embryophyta</taxon>
        <taxon>Tracheophyta</taxon>
        <taxon>Spermatophyta</taxon>
        <taxon>Magnoliopsida</taxon>
        <taxon>eudicotyledons</taxon>
        <taxon>Gunneridae</taxon>
        <taxon>Pentapetalae</taxon>
        <taxon>rosids</taxon>
        <taxon>fabids</taxon>
        <taxon>Fabales</taxon>
        <taxon>Fabaceae</taxon>
        <taxon>Cercidoideae</taxon>
        <taxon>Cercideae</taxon>
        <taxon>Bauhiniinae</taxon>
        <taxon>Bauhinia</taxon>
    </lineage>
</organism>
<evidence type="ECO:0000313" key="1">
    <source>
        <dbReference type="EMBL" id="KAI4307490.1"/>
    </source>
</evidence>
<reference evidence="1 2" key="1">
    <citation type="journal article" date="2022" name="DNA Res.">
        <title>Chromosomal-level genome assembly of the orchid tree Bauhinia variegata (Leguminosae; Cercidoideae) supports the allotetraploid origin hypothesis of Bauhinia.</title>
        <authorList>
            <person name="Zhong Y."/>
            <person name="Chen Y."/>
            <person name="Zheng D."/>
            <person name="Pang J."/>
            <person name="Liu Y."/>
            <person name="Luo S."/>
            <person name="Meng S."/>
            <person name="Qian L."/>
            <person name="Wei D."/>
            <person name="Dai S."/>
            <person name="Zhou R."/>
        </authorList>
    </citation>
    <scope>NUCLEOTIDE SEQUENCE [LARGE SCALE GENOMIC DNA]</scope>
    <source>
        <strain evidence="1">BV-YZ2020</strain>
    </source>
</reference>
<name>A0ACB9LD23_BAUVA</name>
<comment type="caution">
    <text evidence="1">The sequence shown here is derived from an EMBL/GenBank/DDBJ whole genome shotgun (WGS) entry which is preliminary data.</text>
</comment>
<accession>A0ACB9LD23</accession>
<dbReference type="Proteomes" id="UP000828941">
    <property type="component" value="Chromosome 12"/>
</dbReference>
<proteinExistence type="predicted"/>
<dbReference type="EMBL" id="CM039437">
    <property type="protein sequence ID" value="KAI4307490.1"/>
    <property type="molecule type" value="Genomic_DNA"/>
</dbReference>